<dbReference type="Pfam" id="PF14559">
    <property type="entry name" value="TPR_19"/>
    <property type="match status" value="1"/>
</dbReference>
<dbReference type="PANTHER" id="PTHR45586:SF1">
    <property type="entry name" value="LIPOPOLYSACCHARIDE ASSEMBLY PROTEIN B"/>
    <property type="match status" value="1"/>
</dbReference>
<evidence type="ECO:0000256" key="3">
    <source>
        <dbReference type="SAM" id="SignalP"/>
    </source>
</evidence>
<dbReference type="RefSeq" id="WP_311662936.1">
    <property type="nucleotide sequence ID" value="NZ_JAVRHT010000014.1"/>
</dbReference>
<dbReference type="InterPro" id="IPR051012">
    <property type="entry name" value="CellSynth/LPSAsmb/PSIAsmb"/>
</dbReference>
<feature type="chain" id="PRO_5046314958" evidence="3">
    <location>
        <begin position="18"/>
        <end position="626"/>
    </location>
</feature>
<protein>
    <submittedName>
        <fullName evidence="4">Tetratricopeptide repeat protein</fullName>
    </submittedName>
</protein>
<dbReference type="PANTHER" id="PTHR45586">
    <property type="entry name" value="TPR REPEAT-CONTAINING PROTEIN PA4667"/>
    <property type="match status" value="1"/>
</dbReference>
<dbReference type="EMBL" id="JAVRHT010000014">
    <property type="protein sequence ID" value="MDT0631594.1"/>
    <property type="molecule type" value="Genomic_DNA"/>
</dbReference>
<dbReference type="Gene3D" id="1.25.40.10">
    <property type="entry name" value="Tetratricopeptide repeat domain"/>
    <property type="match status" value="3"/>
</dbReference>
<evidence type="ECO:0000313" key="5">
    <source>
        <dbReference type="Proteomes" id="UP001267426"/>
    </source>
</evidence>
<keyword evidence="1" id="KW-0677">Repeat</keyword>
<dbReference type="InterPro" id="IPR011990">
    <property type="entry name" value="TPR-like_helical_dom_sf"/>
</dbReference>
<proteinExistence type="predicted"/>
<dbReference type="Proteomes" id="UP001267426">
    <property type="component" value="Unassembled WGS sequence"/>
</dbReference>
<keyword evidence="2" id="KW-0802">TPR repeat</keyword>
<sequence length="626" mass="66530">MRLVLLAALLLPALAAAQQGGTVILRDGDRGAVGDQQAYVLALQLLANGRTGEAIPLLEDLVAAEPDALPAWLKLKEAYATARRFDDVLALVDGRIARVGPAPDLLAARGASLYRAGRGGEAEAAWQSALAAAPDEAQTYRTVASALADLRLFVRAAEVLDAGREALGDDDLFRLERAHLYGLGLDYAAAADLYLDLLADEPEYAPAVRSRLTRLLDGDGAPAVFAAAVDAAIARDPLNRAYRELASWLALERGDYDAALDAVRALDRLEGEEGRTLVAFAEQAEAAGAGPAAGAALDEALRRYPNGPVAADALLARARRWDADARDVPRSDGAAPTPAADSARAAYAQFLDRHPARPDAPAAALALANLLRDRFRDYEGAEARLAVAARSRDEAVASAARLALGEVAVRRGDLDAARARFSDVDEGVRVGPVAEQARYELALIDFYEGLVFSALARVEALDENTAADASNDAIALRVTLGETLNQDEPPEADLARLRTYARAALAFRRGLADEALATLDSLDASAPPSSPGADVLGDESLYLRASVLRRAGRAADAVDALDRLAEAYPLSFFRDRALRVQAQALETDLGDRGGAAARWERLLELFPGSLYAPEARLELRRLRAET</sequence>
<evidence type="ECO:0000256" key="1">
    <source>
        <dbReference type="ARBA" id="ARBA00022737"/>
    </source>
</evidence>
<keyword evidence="3" id="KW-0732">Signal</keyword>
<organism evidence="4 5">
    <name type="scientific">Rubrivirga litoralis</name>
    <dbReference type="NCBI Taxonomy" id="3075598"/>
    <lineage>
        <taxon>Bacteria</taxon>
        <taxon>Pseudomonadati</taxon>
        <taxon>Rhodothermota</taxon>
        <taxon>Rhodothermia</taxon>
        <taxon>Rhodothermales</taxon>
        <taxon>Rubricoccaceae</taxon>
        <taxon>Rubrivirga</taxon>
    </lineage>
</organism>
<dbReference type="Pfam" id="PF13174">
    <property type="entry name" value="TPR_6"/>
    <property type="match status" value="1"/>
</dbReference>
<gene>
    <name evidence="4" type="ORF">RM540_07510</name>
</gene>
<dbReference type="InterPro" id="IPR019734">
    <property type="entry name" value="TPR_rpt"/>
</dbReference>
<comment type="caution">
    <text evidence="4">The sequence shown here is derived from an EMBL/GenBank/DDBJ whole genome shotgun (WGS) entry which is preliminary data.</text>
</comment>
<reference evidence="4 5" key="1">
    <citation type="submission" date="2023-09" db="EMBL/GenBank/DDBJ databases">
        <authorList>
            <person name="Rey-Velasco X."/>
        </authorList>
    </citation>
    <scope>NUCLEOTIDE SEQUENCE [LARGE SCALE GENOMIC DNA]</scope>
    <source>
        <strain evidence="4 5">F394</strain>
    </source>
</reference>
<evidence type="ECO:0000313" key="4">
    <source>
        <dbReference type="EMBL" id="MDT0631594.1"/>
    </source>
</evidence>
<name>A0ABU3BQM7_9BACT</name>
<feature type="signal peptide" evidence="3">
    <location>
        <begin position="1"/>
        <end position="17"/>
    </location>
</feature>
<accession>A0ABU3BQM7</accession>
<dbReference type="Pfam" id="PF13432">
    <property type="entry name" value="TPR_16"/>
    <property type="match status" value="1"/>
</dbReference>
<evidence type="ECO:0000256" key="2">
    <source>
        <dbReference type="ARBA" id="ARBA00022803"/>
    </source>
</evidence>
<dbReference type="SUPFAM" id="SSF48452">
    <property type="entry name" value="TPR-like"/>
    <property type="match status" value="3"/>
</dbReference>
<keyword evidence="5" id="KW-1185">Reference proteome</keyword>